<proteinExistence type="predicted"/>
<dbReference type="OrthoDB" id="1366690at2"/>
<sequence>MRRRRHIGRKAETTYAFVVDGKSEVWYLNMLKRNEPNLRFKIKPEIPDKKNISQQFELVKELVEKEYPKIYWIVDFDQLLKEARETPIGRENPIQKFIEYQKIINEKYKNVVVITNNPCLEFWFLLHFQKTSRVFSTCAKVEDQLKSHLKDYEKTQRYYTKQDNDIYTKLKPYLKKAIDNACSLGHFDSDKPNKALSEMFLFFGSEEMKQLL</sequence>
<dbReference type="AlphaFoldDB" id="A0A1I1Y3E5"/>
<dbReference type="InterPro" id="IPR025591">
    <property type="entry name" value="RloB"/>
</dbReference>
<dbReference type="eggNOG" id="ENOG5030315">
    <property type="taxonomic scope" value="Bacteria"/>
</dbReference>
<protein>
    <submittedName>
        <fullName evidence="1">RloB-like protein</fullName>
    </submittedName>
</protein>
<dbReference type="RefSeq" id="WP_010526224.1">
    <property type="nucleotide sequence ID" value="NZ_AFSL01000006.1"/>
</dbReference>
<gene>
    <name evidence="1" type="ORF">SAMN05444380_10759</name>
</gene>
<evidence type="ECO:0000313" key="2">
    <source>
        <dbReference type="Proteomes" id="UP000181976"/>
    </source>
</evidence>
<organism evidence="1 2">
    <name type="scientific">Thermophagus xiamenensis</name>
    <dbReference type="NCBI Taxonomy" id="385682"/>
    <lineage>
        <taxon>Bacteria</taxon>
        <taxon>Pseudomonadati</taxon>
        <taxon>Bacteroidota</taxon>
        <taxon>Bacteroidia</taxon>
        <taxon>Marinilabiliales</taxon>
        <taxon>Marinilabiliaceae</taxon>
        <taxon>Thermophagus</taxon>
    </lineage>
</organism>
<accession>A0A1I1Y3E5</accession>
<dbReference type="Pfam" id="PF13707">
    <property type="entry name" value="RloB"/>
    <property type="match status" value="1"/>
</dbReference>
<dbReference type="EMBL" id="FONA01000007">
    <property type="protein sequence ID" value="SFE14074.1"/>
    <property type="molecule type" value="Genomic_DNA"/>
</dbReference>
<name>A0A1I1Y3E5_9BACT</name>
<keyword evidence="2" id="KW-1185">Reference proteome</keyword>
<evidence type="ECO:0000313" key="1">
    <source>
        <dbReference type="EMBL" id="SFE14074.1"/>
    </source>
</evidence>
<dbReference type="InParanoid" id="A0A1I1Y3E5"/>
<dbReference type="Proteomes" id="UP000181976">
    <property type="component" value="Unassembled WGS sequence"/>
</dbReference>
<reference evidence="1 2" key="1">
    <citation type="submission" date="2016-10" db="EMBL/GenBank/DDBJ databases">
        <authorList>
            <person name="de Groot N.N."/>
        </authorList>
    </citation>
    <scope>NUCLEOTIDE SEQUENCE [LARGE SCALE GENOMIC DNA]</scope>
    <source>
        <strain evidence="1 2">DSM 19012</strain>
    </source>
</reference>